<dbReference type="EMBL" id="CP007547">
    <property type="protein sequence ID" value="AIL46527.1"/>
    <property type="molecule type" value="Genomic_DNA"/>
</dbReference>
<evidence type="ECO:0000313" key="2">
    <source>
        <dbReference type="Proteomes" id="UP000028933"/>
    </source>
</evidence>
<gene>
    <name evidence="1" type="ORF">BD94_2752</name>
</gene>
<dbReference type="Proteomes" id="UP000028933">
    <property type="component" value="Chromosome"/>
</dbReference>
<reference evidence="1" key="1">
    <citation type="journal article" date="2013" name="Lancet">
        <title>First case of E anophelis outbreak in an intensive-care unit.</title>
        <authorList>
            <person name="Teo J."/>
            <person name="Tan S.Y."/>
            <person name="Tay M."/>
            <person name="Ding Y."/>
            <person name="Kjelleberg S."/>
            <person name="Givskov M."/>
            <person name="Lin R.T."/>
            <person name="Yang L."/>
        </authorList>
    </citation>
    <scope>NUCLEOTIDE SEQUENCE [LARGE SCALE GENOMIC DNA]</scope>
    <source>
        <strain evidence="1">NUHP1</strain>
    </source>
</reference>
<dbReference type="AlphaFoldDB" id="A0A077EGD6"/>
<protein>
    <submittedName>
        <fullName evidence="1">Uncharacterized protein</fullName>
    </submittedName>
</protein>
<name>A0A077EGD6_9FLAO</name>
<accession>A0A077EGD6</accession>
<dbReference type="KEGG" id="eao:BD94_2752"/>
<evidence type="ECO:0000313" key="1">
    <source>
        <dbReference type="EMBL" id="AIL46527.1"/>
    </source>
</evidence>
<reference evidence="1" key="2">
    <citation type="journal article" date="2015" name="Genome Biol. Evol.">
        <title>Complete Genome Sequence and Transcriptomic Analysis of the Novel Pathogen Elizabethkingia anophelis in Response to Oxidative Stress.</title>
        <authorList>
            <person name="Li Y."/>
            <person name="Liu Y."/>
            <person name="Chew S.C."/>
            <person name="Tay M."/>
            <person name="Salido M.M."/>
            <person name="Teo J."/>
            <person name="Lauro F.M."/>
            <person name="Givskov M."/>
            <person name="Yang L."/>
        </authorList>
    </citation>
    <scope>NUCLEOTIDE SEQUENCE</scope>
    <source>
        <strain evidence="1">NUHP1</strain>
    </source>
</reference>
<dbReference type="HOGENOM" id="CLU_3343162_0_0_10"/>
<organism evidence="1 2">
    <name type="scientific">Elizabethkingia anophelis NUHP1</name>
    <dbReference type="NCBI Taxonomy" id="1338011"/>
    <lineage>
        <taxon>Bacteria</taxon>
        <taxon>Pseudomonadati</taxon>
        <taxon>Bacteroidota</taxon>
        <taxon>Flavobacteriia</taxon>
        <taxon>Flavobacteriales</taxon>
        <taxon>Weeksellaceae</taxon>
        <taxon>Elizabethkingia</taxon>
    </lineage>
</organism>
<dbReference type="STRING" id="1338011.BD94_2752"/>
<sequence>MCFSDVLTCKLYILSSVVLFSMIKDTEVAVPGTKLSF</sequence>
<proteinExistence type="predicted"/>